<dbReference type="AlphaFoldDB" id="M2QTX5"/>
<feature type="compositionally biased region" description="Low complexity" evidence="5">
    <location>
        <begin position="82"/>
        <end position="94"/>
    </location>
</feature>
<keyword evidence="8" id="KW-1185">Reference proteome</keyword>
<dbReference type="GO" id="GO:0051371">
    <property type="term" value="F:muscle alpha-actinin binding"/>
    <property type="evidence" value="ECO:0007669"/>
    <property type="project" value="TreeGrafter"/>
</dbReference>
<feature type="compositionally biased region" description="Low complexity" evidence="5">
    <location>
        <begin position="196"/>
        <end position="206"/>
    </location>
</feature>
<dbReference type="PANTHER" id="PTHR24214">
    <property type="entry name" value="PDZ AND LIM DOMAIN PROTEIN ZASP"/>
    <property type="match status" value="1"/>
</dbReference>
<keyword evidence="2 4" id="KW-0862">Zinc</keyword>
<accession>M2QTX5</accession>
<feature type="compositionally biased region" description="Low complexity" evidence="5">
    <location>
        <begin position="130"/>
        <end position="154"/>
    </location>
</feature>
<feature type="domain" description="LIM zinc-binding" evidence="6">
    <location>
        <begin position="525"/>
        <end position="586"/>
    </location>
</feature>
<dbReference type="GO" id="GO:0046872">
    <property type="term" value="F:metal ion binding"/>
    <property type="evidence" value="ECO:0007669"/>
    <property type="project" value="UniProtKB-KW"/>
</dbReference>
<evidence type="ECO:0000256" key="1">
    <source>
        <dbReference type="ARBA" id="ARBA00022723"/>
    </source>
</evidence>
<dbReference type="GO" id="GO:0001725">
    <property type="term" value="C:stress fiber"/>
    <property type="evidence" value="ECO:0007669"/>
    <property type="project" value="TreeGrafter"/>
</dbReference>
<feature type="compositionally biased region" description="Low complexity" evidence="5">
    <location>
        <begin position="222"/>
        <end position="270"/>
    </location>
</feature>
<dbReference type="HOGENOM" id="CLU_456332_0_0_1"/>
<evidence type="ECO:0000256" key="4">
    <source>
        <dbReference type="PROSITE-ProRule" id="PRU00125"/>
    </source>
</evidence>
<keyword evidence="3 4" id="KW-0440">LIM domain</keyword>
<feature type="domain" description="LIM zinc-binding" evidence="6">
    <location>
        <begin position="379"/>
        <end position="438"/>
    </location>
</feature>
<dbReference type="PANTHER" id="PTHR24214:SF38">
    <property type="entry name" value="PDZ AND LIM DOMAIN PROTEIN ZASP-RELATED"/>
    <property type="match status" value="1"/>
</dbReference>
<proteinExistence type="predicted"/>
<dbReference type="Gene3D" id="2.10.110.10">
    <property type="entry name" value="Cysteine Rich Protein"/>
    <property type="match status" value="3"/>
</dbReference>
<feature type="compositionally biased region" description="Low complexity" evidence="5">
    <location>
        <begin position="113"/>
        <end position="122"/>
    </location>
</feature>
<dbReference type="GO" id="GO:0003779">
    <property type="term" value="F:actin binding"/>
    <property type="evidence" value="ECO:0007669"/>
    <property type="project" value="TreeGrafter"/>
</dbReference>
<dbReference type="PROSITE" id="PS50023">
    <property type="entry name" value="LIM_DOMAIN_2"/>
    <property type="match status" value="2"/>
</dbReference>
<gene>
    <name evidence="7" type="ORF">CERSUDRAFT_75110</name>
</gene>
<evidence type="ECO:0000256" key="3">
    <source>
        <dbReference type="ARBA" id="ARBA00023038"/>
    </source>
</evidence>
<name>M2QTX5_CERS8</name>
<evidence type="ECO:0000313" key="7">
    <source>
        <dbReference type="EMBL" id="EMD35535.1"/>
    </source>
</evidence>
<organism evidence="7 8">
    <name type="scientific">Ceriporiopsis subvermispora (strain B)</name>
    <name type="common">White-rot fungus</name>
    <name type="synonym">Gelatoporia subvermispora</name>
    <dbReference type="NCBI Taxonomy" id="914234"/>
    <lineage>
        <taxon>Eukaryota</taxon>
        <taxon>Fungi</taxon>
        <taxon>Dikarya</taxon>
        <taxon>Basidiomycota</taxon>
        <taxon>Agaricomycotina</taxon>
        <taxon>Agaricomycetes</taxon>
        <taxon>Polyporales</taxon>
        <taxon>Gelatoporiaceae</taxon>
        <taxon>Gelatoporia</taxon>
    </lineage>
</organism>
<reference evidence="7 8" key="1">
    <citation type="journal article" date="2012" name="Proc. Natl. Acad. Sci. U.S.A.">
        <title>Comparative genomics of Ceriporiopsis subvermispora and Phanerochaete chrysosporium provide insight into selective ligninolysis.</title>
        <authorList>
            <person name="Fernandez-Fueyo E."/>
            <person name="Ruiz-Duenas F.J."/>
            <person name="Ferreira P."/>
            <person name="Floudas D."/>
            <person name="Hibbett D.S."/>
            <person name="Canessa P."/>
            <person name="Larrondo L.F."/>
            <person name="James T.Y."/>
            <person name="Seelenfreund D."/>
            <person name="Lobos S."/>
            <person name="Polanco R."/>
            <person name="Tello M."/>
            <person name="Honda Y."/>
            <person name="Watanabe T."/>
            <person name="Watanabe T."/>
            <person name="Ryu J.S."/>
            <person name="Kubicek C.P."/>
            <person name="Schmoll M."/>
            <person name="Gaskell J."/>
            <person name="Hammel K.E."/>
            <person name="St John F.J."/>
            <person name="Vanden Wymelenberg A."/>
            <person name="Sabat G."/>
            <person name="Splinter BonDurant S."/>
            <person name="Syed K."/>
            <person name="Yadav J.S."/>
            <person name="Doddapaneni H."/>
            <person name="Subramanian V."/>
            <person name="Lavin J.L."/>
            <person name="Oguiza J.A."/>
            <person name="Perez G."/>
            <person name="Pisabarro A.G."/>
            <person name="Ramirez L."/>
            <person name="Santoyo F."/>
            <person name="Master E."/>
            <person name="Coutinho P.M."/>
            <person name="Henrissat B."/>
            <person name="Lombard V."/>
            <person name="Magnuson J.K."/>
            <person name="Kuees U."/>
            <person name="Hori C."/>
            <person name="Igarashi K."/>
            <person name="Samejima M."/>
            <person name="Held B.W."/>
            <person name="Barry K.W."/>
            <person name="LaButti K.M."/>
            <person name="Lapidus A."/>
            <person name="Lindquist E.A."/>
            <person name="Lucas S.M."/>
            <person name="Riley R."/>
            <person name="Salamov A.A."/>
            <person name="Hoffmeister D."/>
            <person name="Schwenk D."/>
            <person name="Hadar Y."/>
            <person name="Yarden O."/>
            <person name="de Vries R.P."/>
            <person name="Wiebenga A."/>
            <person name="Stenlid J."/>
            <person name="Eastwood D."/>
            <person name="Grigoriev I.V."/>
            <person name="Berka R.M."/>
            <person name="Blanchette R.A."/>
            <person name="Kersten P."/>
            <person name="Martinez A.T."/>
            <person name="Vicuna R."/>
            <person name="Cullen D."/>
        </authorList>
    </citation>
    <scope>NUCLEOTIDE SEQUENCE [LARGE SCALE GENOMIC DNA]</scope>
    <source>
        <strain evidence="7 8">B</strain>
    </source>
</reference>
<dbReference type="InterPro" id="IPR001781">
    <property type="entry name" value="Znf_LIM"/>
</dbReference>
<dbReference type="SMART" id="SM00132">
    <property type="entry name" value="LIM"/>
    <property type="match status" value="3"/>
</dbReference>
<evidence type="ECO:0000313" key="8">
    <source>
        <dbReference type="Proteomes" id="UP000016930"/>
    </source>
</evidence>
<feature type="compositionally biased region" description="Polar residues" evidence="5">
    <location>
        <begin position="155"/>
        <end position="164"/>
    </location>
</feature>
<dbReference type="STRING" id="914234.M2QTX5"/>
<sequence>MHGSDDESGEGSDIASSALLARPVPHKRRVFPDPTSRDLVASSPRFGVGDLPPRAPPKHSHSQSQPQNSTVLPAPGQPQKHSLAYRLAALSLSSGSNVKTVAKPASPQPAPVQSPASTSGFPAGSGSGSGFSSNGGSRWPATLPRLPRTPGTPTQASPVQSGFTSPVKEQPQSNATSFGRPAPPRKESLSHYYARSSSPSKPPLSLDLDDAPPPRAANIGRSQSPSTQSPSAARASPSQPSPEQSVKSPQSATSTFTLSSFPAPPTSSSTWERKSPAPDTVRSRPTIPKVSFPANADEDDDDDSDGPAVPAISMSSFPSSGPSLPRFSFEISAEKGLPSISIDDGSMPTFSFGDAGSEVPAAEFVPEDQLPKILKGSILSCGGCGGQLVGRTVSAMGARWHPACFRCCVCMELLENLSGYEKDGRAYCHLDYHERFAPKCYHCQTTIVDERFITLDDDELGQRTYHEQHFFCAECGDPFLPPSAPAAPTHRSFAGDGDFLDDDVGFTVYRGHPYCEACHVRLRLPKCKRCKRPIRDGARAVEALGGKWCWECFVCASCEQPFENPAFFEREGKPFCEHCFSIMIKNIDMNVVTSGRAP</sequence>
<feature type="compositionally biased region" description="Acidic residues" evidence="5">
    <location>
        <begin position="296"/>
        <end position="305"/>
    </location>
</feature>
<feature type="compositionally biased region" description="Acidic residues" evidence="5">
    <location>
        <begin position="1"/>
        <end position="10"/>
    </location>
</feature>
<dbReference type="GO" id="GO:0030036">
    <property type="term" value="P:actin cytoskeleton organization"/>
    <property type="evidence" value="ECO:0007669"/>
    <property type="project" value="TreeGrafter"/>
</dbReference>
<evidence type="ECO:0000256" key="5">
    <source>
        <dbReference type="SAM" id="MobiDB-lite"/>
    </source>
</evidence>
<dbReference type="SUPFAM" id="SSF57716">
    <property type="entry name" value="Glucocorticoid receptor-like (DNA-binding domain)"/>
    <property type="match status" value="4"/>
</dbReference>
<evidence type="ECO:0000256" key="2">
    <source>
        <dbReference type="ARBA" id="ARBA00022833"/>
    </source>
</evidence>
<evidence type="ECO:0000259" key="6">
    <source>
        <dbReference type="PROSITE" id="PS50023"/>
    </source>
</evidence>
<dbReference type="PROSITE" id="PS00478">
    <property type="entry name" value="LIM_DOMAIN_1"/>
    <property type="match status" value="1"/>
</dbReference>
<dbReference type="GO" id="GO:0030695">
    <property type="term" value="F:GTPase regulator activity"/>
    <property type="evidence" value="ECO:0007669"/>
    <property type="project" value="UniProtKB-ARBA"/>
</dbReference>
<dbReference type="EMBL" id="KB445800">
    <property type="protein sequence ID" value="EMD35535.1"/>
    <property type="molecule type" value="Genomic_DNA"/>
</dbReference>
<protein>
    <recommendedName>
        <fullName evidence="6">LIM zinc-binding domain-containing protein</fullName>
    </recommendedName>
</protein>
<dbReference type="Pfam" id="PF00412">
    <property type="entry name" value="LIM"/>
    <property type="match status" value="2"/>
</dbReference>
<keyword evidence="1 4" id="KW-0479">Metal-binding</keyword>
<dbReference type="OrthoDB" id="15567at2759"/>
<dbReference type="CDD" id="cd08368">
    <property type="entry name" value="LIM"/>
    <property type="match status" value="3"/>
</dbReference>
<feature type="compositionally biased region" description="Polar residues" evidence="5">
    <location>
        <begin position="62"/>
        <end position="71"/>
    </location>
</feature>
<feature type="region of interest" description="Disordered" evidence="5">
    <location>
        <begin position="1"/>
        <end position="310"/>
    </location>
</feature>
<dbReference type="Proteomes" id="UP000016930">
    <property type="component" value="Unassembled WGS sequence"/>
</dbReference>
<dbReference type="InterPro" id="IPR050604">
    <property type="entry name" value="PDZ-LIM_domain"/>
</dbReference>
<dbReference type="GO" id="GO:0031941">
    <property type="term" value="C:filamentous actin"/>
    <property type="evidence" value="ECO:0007669"/>
    <property type="project" value="TreeGrafter"/>
</dbReference>